<protein>
    <recommendedName>
        <fullName evidence="8">V-type proton ATPase subunit a</fullName>
    </recommendedName>
</protein>
<keyword evidence="5 8" id="KW-1133">Transmembrane helix</keyword>
<evidence type="ECO:0000256" key="1">
    <source>
        <dbReference type="ARBA" id="ARBA00004141"/>
    </source>
</evidence>
<sequence length="199" mass="22832">MDGFGYECGLSTVKYGDGTPQADHTTVVEYNKINDLTHKHRRTIIFFRLNHHLNKPQPLFNSSLGTVLEKLIQHWRFQFIPQFIFLNSLFGYLSLLIIIKWCTSSKADLYHVMIFMFLSPTDDLGENQLFVGQKTTQLVLLLLALVAVPWMLLPKPFLLKSQHEKVLLLFLSLPSPKQEIKRNLQKGPAAAWNAVVNVL</sequence>
<dbReference type="PANTHER" id="PTHR11629">
    <property type="entry name" value="VACUOLAR PROTON ATPASES"/>
    <property type="match status" value="1"/>
</dbReference>
<comment type="subcellular location">
    <subcellularLocation>
        <location evidence="1">Membrane</location>
        <topology evidence="1">Multi-pass membrane protein</topology>
    </subcellularLocation>
</comment>
<dbReference type="PANTHER" id="PTHR11629:SF112">
    <property type="entry name" value="V-TYPE PROTON ATPASE SUBUNIT A3"/>
    <property type="match status" value="1"/>
</dbReference>
<reference evidence="9" key="1">
    <citation type="submission" date="2022-12" db="EMBL/GenBank/DDBJ databases">
        <title>Draft genome assemblies for two species of Escallonia (Escalloniales).</title>
        <authorList>
            <person name="Chanderbali A."/>
            <person name="Dervinis C."/>
            <person name="Anghel I."/>
            <person name="Soltis D."/>
            <person name="Soltis P."/>
            <person name="Zapata F."/>
        </authorList>
    </citation>
    <scope>NUCLEOTIDE SEQUENCE</scope>
    <source>
        <strain evidence="9">UCBG92.1500</strain>
        <tissue evidence="9">Leaf</tissue>
    </source>
</reference>
<dbReference type="Proteomes" id="UP001187471">
    <property type="component" value="Unassembled WGS sequence"/>
</dbReference>
<keyword evidence="10" id="KW-1185">Reference proteome</keyword>
<evidence type="ECO:0000256" key="5">
    <source>
        <dbReference type="ARBA" id="ARBA00022989"/>
    </source>
</evidence>
<feature type="transmembrane region" description="Helical" evidence="8">
    <location>
        <begin position="79"/>
        <end position="99"/>
    </location>
</feature>
<dbReference type="AlphaFoldDB" id="A0AA88R1R1"/>
<dbReference type="EMBL" id="JAVXUO010001757">
    <property type="protein sequence ID" value="KAK2979422.1"/>
    <property type="molecule type" value="Genomic_DNA"/>
</dbReference>
<keyword evidence="4 8" id="KW-0812">Transmembrane</keyword>
<organism evidence="9 10">
    <name type="scientific">Escallonia rubra</name>
    <dbReference type="NCBI Taxonomy" id="112253"/>
    <lineage>
        <taxon>Eukaryota</taxon>
        <taxon>Viridiplantae</taxon>
        <taxon>Streptophyta</taxon>
        <taxon>Embryophyta</taxon>
        <taxon>Tracheophyta</taxon>
        <taxon>Spermatophyta</taxon>
        <taxon>Magnoliopsida</taxon>
        <taxon>eudicotyledons</taxon>
        <taxon>Gunneridae</taxon>
        <taxon>Pentapetalae</taxon>
        <taxon>asterids</taxon>
        <taxon>campanulids</taxon>
        <taxon>Escalloniales</taxon>
        <taxon>Escalloniaceae</taxon>
        <taxon>Escallonia</taxon>
    </lineage>
</organism>
<feature type="transmembrane region" description="Helical" evidence="8">
    <location>
        <begin position="135"/>
        <end position="153"/>
    </location>
</feature>
<keyword evidence="3 8" id="KW-0813">Transport</keyword>
<evidence type="ECO:0000256" key="7">
    <source>
        <dbReference type="ARBA" id="ARBA00023136"/>
    </source>
</evidence>
<comment type="caution">
    <text evidence="8">Lacks conserved residue(s) required for the propagation of feature annotation.</text>
</comment>
<comment type="similarity">
    <text evidence="2 8">Belongs to the V-ATPase 116 kDa subunit family.</text>
</comment>
<evidence type="ECO:0000313" key="10">
    <source>
        <dbReference type="Proteomes" id="UP001187471"/>
    </source>
</evidence>
<evidence type="ECO:0000256" key="4">
    <source>
        <dbReference type="ARBA" id="ARBA00022692"/>
    </source>
</evidence>
<name>A0AA88R1R1_9ASTE</name>
<dbReference type="GO" id="GO:0033179">
    <property type="term" value="C:proton-transporting V-type ATPase, V0 domain"/>
    <property type="evidence" value="ECO:0007669"/>
    <property type="project" value="InterPro"/>
</dbReference>
<dbReference type="InterPro" id="IPR002490">
    <property type="entry name" value="V-ATPase_116kDa_su"/>
</dbReference>
<evidence type="ECO:0000256" key="6">
    <source>
        <dbReference type="ARBA" id="ARBA00023065"/>
    </source>
</evidence>
<proteinExistence type="inferred from homology"/>
<comment type="caution">
    <text evidence="9">The sequence shown here is derived from an EMBL/GenBank/DDBJ whole genome shotgun (WGS) entry which is preliminary data.</text>
</comment>
<dbReference type="Pfam" id="PF01496">
    <property type="entry name" value="V_ATPase_I"/>
    <property type="match status" value="1"/>
</dbReference>
<keyword evidence="8" id="KW-0375">Hydrogen ion transport</keyword>
<evidence type="ECO:0000256" key="3">
    <source>
        <dbReference type="ARBA" id="ARBA00022448"/>
    </source>
</evidence>
<accession>A0AA88R1R1</accession>
<keyword evidence="7 8" id="KW-0472">Membrane</keyword>
<evidence type="ECO:0000313" key="9">
    <source>
        <dbReference type="EMBL" id="KAK2979422.1"/>
    </source>
</evidence>
<comment type="function">
    <text evidence="8">Essential component of the vacuolar proton pump (V-ATPase), a multimeric enzyme that catalyzes the translocation of protons across the membranes. Required for assembly and activity of the V-ATPase.</text>
</comment>
<evidence type="ECO:0000256" key="2">
    <source>
        <dbReference type="ARBA" id="ARBA00009904"/>
    </source>
</evidence>
<dbReference type="GO" id="GO:0046961">
    <property type="term" value="F:proton-transporting ATPase activity, rotational mechanism"/>
    <property type="evidence" value="ECO:0007669"/>
    <property type="project" value="InterPro"/>
</dbReference>
<dbReference type="GO" id="GO:0007035">
    <property type="term" value="P:vacuolar acidification"/>
    <property type="evidence" value="ECO:0007669"/>
    <property type="project" value="TreeGrafter"/>
</dbReference>
<evidence type="ECO:0000256" key="8">
    <source>
        <dbReference type="RuleBase" id="RU361189"/>
    </source>
</evidence>
<keyword evidence="6 8" id="KW-0406">Ion transport</keyword>
<dbReference type="GO" id="GO:0016471">
    <property type="term" value="C:vacuolar proton-transporting V-type ATPase complex"/>
    <property type="evidence" value="ECO:0007669"/>
    <property type="project" value="TreeGrafter"/>
</dbReference>
<dbReference type="GO" id="GO:0051117">
    <property type="term" value="F:ATPase binding"/>
    <property type="evidence" value="ECO:0007669"/>
    <property type="project" value="TreeGrafter"/>
</dbReference>
<gene>
    <name evidence="9" type="ORF">RJ640_016334</name>
</gene>